<keyword evidence="6" id="KW-0547">Nucleotide-binding</keyword>
<evidence type="ECO:0000256" key="7">
    <source>
        <dbReference type="ARBA" id="ARBA00022763"/>
    </source>
</evidence>
<keyword evidence="8" id="KW-0067">ATP-binding</keyword>
<dbReference type="GO" id="GO:0006310">
    <property type="term" value="P:DNA recombination"/>
    <property type="evidence" value="ECO:0007669"/>
    <property type="project" value="UniProtKB-KW"/>
</dbReference>
<dbReference type="InterPro" id="IPR012308">
    <property type="entry name" value="DNA_ligase_ATP-dep_N"/>
</dbReference>
<keyword evidence="7" id="KW-0227">DNA damage</keyword>
<dbReference type="GO" id="GO:0003910">
    <property type="term" value="F:DNA ligase (ATP) activity"/>
    <property type="evidence" value="ECO:0007669"/>
    <property type="project" value="InterPro"/>
</dbReference>
<dbReference type="NCBIfam" id="TIGR00574">
    <property type="entry name" value="dnl1"/>
    <property type="match status" value="1"/>
</dbReference>
<evidence type="ECO:0000256" key="5">
    <source>
        <dbReference type="ARBA" id="ARBA00022705"/>
    </source>
</evidence>
<sequence length="1303" mass="149458">MREYGNIYYSSMGGLLNALTEAGYSISKNDLSKRDNIESSYGDNGVILSHASEEALCLTLYCALGLLIEKGITVNLSKSNADYLLNFPAVRIEIRPNRENNTIVRGRVYKKDNITIGDYVNVNDIHNGGKEYPYPSKTQYSYGDTLRSIIIENVYQDIKTIRDRVSFIINHMNNQSGDNLLFLKNKAYSVDNIMKLASCTNYDENCFSFDLLHENAISVLTFAILNRGWSETTIKTIEKEIIKKCFYQQYITKTEYNYLNKKLYRDRLLKKKITLKLIKKCNKSLSLDILNKHDLSFFSLPIAAGIVVFEYLTQKNTSLQIVKDAAKLLISEEKYIRYTKKIDNSNLDGEKRNNIGISITDKKKDTNCALLLCKSMSKNCCPTKDTKCKIFNLNRLFEVIDIDNENFRKCLGLVYDSIDVRDLLPNITQGSKSLDWYFKFNNIMNTKNTPIKNDRVIEGDNISTDPNENTIQEPIYNDIEEHVYLNMDRKINKDEYVLPSVNVQVSDKKDLQNNHEIEDMERYKVPRQILPNIIYDVPKNMSSVYRVPNHLCHHYNTLPKKSKAQKTEWTMKEPSITSYGSFYDIPKTLTSIYDCKSLMIQCHACQKYNISPYIVRCNECREDRNMKRKDECIKNGQEIETQSDKNEPPAQKYPKLKPEEDYDPSKDNYHPINDAFWKHSEETPYIALVKTMGLIENTNGRLKIIEILANFFRSVIVLYPDDLLQCVYLCLNKVAPAFKGIELGIGETILMRAIAQASGRSIDKIKHDTKQKGDLGIVAEQYRSTDRNMLLPTLTVKDIFDHLKEIASLSGSDAHSKKIDRVKDIYIACQPSESRYLIRSLGGKLRIGLAEKSVQQALAQAIFLTPPGQKYPPDIINAGKTIGSKKLKSQFEKYSTILSTTYCEFPSYDTIIPILLTKGVEELPRYCSLTPGIPLKLMLAHPTTGVSEVLKRFENVKFTCEFKYDGERTQIHLKDNGTVNIYSRNQEDNTAKYPDIISILKNVLGKDIKSCIIDAEVVAWDKEKQQILPFQILSTRKRKDVTEKNLKVQVCLFPFDLLYLNGEPLVKKSFEVRRNLLRNNFKETEGSFVFAKKIDSSSTEDIEEFMEESIRGNCEGLIIKSLDMNATYDIGKRSHKWLKLKKDYINGMGDTIDVAVIGGYLGQGKRTGQYGKFLVACYDQAKEEFQSLCKIGTGFTEKDLQEYSTFFKQYITENPTFDYCCENTGGPDHWFEPVQVWEIKCADLSLSPVYKAAVGLIDPEKGISLRFPRFLRTRTDKKPKEITSAVQIAELYNNQNQIKNKKN</sequence>
<evidence type="ECO:0000256" key="11">
    <source>
        <dbReference type="ARBA" id="ARBA00023306"/>
    </source>
</evidence>
<evidence type="ECO:0000256" key="4">
    <source>
        <dbReference type="ARBA" id="ARBA00022618"/>
    </source>
</evidence>
<evidence type="ECO:0000256" key="9">
    <source>
        <dbReference type="ARBA" id="ARBA00023172"/>
    </source>
</evidence>
<keyword evidence="10" id="KW-0234">DNA repair</keyword>
<dbReference type="PROSITE" id="PS50160">
    <property type="entry name" value="DNA_LIGASE_A3"/>
    <property type="match status" value="1"/>
</dbReference>
<dbReference type="Gene3D" id="3.30.1490.70">
    <property type="match status" value="1"/>
</dbReference>
<evidence type="ECO:0000256" key="12">
    <source>
        <dbReference type="RuleBase" id="RU004196"/>
    </source>
</evidence>
<dbReference type="FunFam" id="2.40.50.140:FF:000062">
    <property type="entry name" value="DNA ligase"/>
    <property type="match status" value="1"/>
</dbReference>
<protein>
    <recommendedName>
        <fullName evidence="2">DNA ligase</fullName>
    </recommendedName>
</protein>
<dbReference type="Gene3D" id="3.30.470.30">
    <property type="entry name" value="DNA ligase/mRNA capping enzyme"/>
    <property type="match status" value="1"/>
</dbReference>
<evidence type="ECO:0000256" key="3">
    <source>
        <dbReference type="ARBA" id="ARBA00022598"/>
    </source>
</evidence>
<dbReference type="Pfam" id="PF04679">
    <property type="entry name" value="DNA_ligase_A_C"/>
    <property type="match status" value="1"/>
</dbReference>
<evidence type="ECO:0000259" key="14">
    <source>
        <dbReference type="PROSITE" id="PS50160"/>
    </source>
</evidence>
<dbReference type="InterPro" id="IPR012310">
    <property type="entry name" value="DNA_ligase_ATP-dep_cent"/>
</dbReference>
<reference evidence="15" key="1">
    <citation type="submission" date="2022-10" db="EMBL/GenBank/DDBJ databases">
        <title>Genome sequences of endogenous nimaviruses in decapod crustaceans.</title>
        <authorList>
            <person name="Kawato S."/>
            <person name="Nozaki R."/>
            <person name="Kondo H."/>
            <person name="Hirono I."/>
        </authorList>
    </citation>
    <scope>NUCLEOTIDE SEQUENCE</scope>
    <source>
        <strain evidence="15">Okinawa2016</strain>
    </source>
</reference>
<accession>A0A9C7CD71</accession>
<evidence type="ECO:0000256" key="10">
    <source>
        <dbReference type="ARBA" id="ARBA00023204"/>
    </source>
</evidence>
<keyword evidence="5" id="KW-0235">DNA replication</keyword>
<evidence type="ECO:0000256" key="1">
    <source>
        <dbReference type="ARBA" id="ARBA00007572"/>
    </source>
</evidence>
<evidence type="ECO:0000256" key="8">
    <source>
        <dbReference type="ARBA" id="ARBA00022840"/>
    </source>
</evidence>
<dbReference type="InterPro" id="IPR036599">
    <property type="entry name" value="DNA_ligase_N_sf"/>
</dbReference>
<dbReference type="InterPro" id="IPR000977">
    <property type="entry name" value="DNA_ligase_ATP-dep"/>
</dbReference>
<evidence type="ECO:0000313" key="15">
    <source>
        <dbReference type="EMBL" id="BDT62317.1"/>
    </source>
</evidence>
<dbReference type="GO" id="GO:0006281">
    <property type="term" value="P:DNA repair"/>
    <property type="evidence" value="ECO:0007669"/>
    <property type="project" value="UniProtKB-KW"/>
</dbReference>
<dbReference type="CDD" id="cd07900">
    <property type="entry name" value="Adenylation_DNA_ligase_I_Euk"/>
    <property type="match status" value="1"/>
</dbReference>
<evidence type="ECO:0000256" key="13">
    <source>
        <dbReference type="SAM" id="MobiDB-lite"/>
    </source>
</evidence>
<dbReference type="GO" id="GO:0003677">
    <property type="term" value="F:DNA binding"/>
    <property type="evidence" value="ECO:0007669"/>
    <property type="project" value="InterPro"/>
</dbReference>
<dbReference type="GO" id="GO:0005524">
    <property type="term" value="F:ATP binding"/>
    <property type="evidence" value="ECO:0007669"/>
    <property type="project" value="UniProtKB-KW"/>
</dbReference>
<dbReference type="Pfam" id="PF04675">
    <property type="entry name" value="DNA_ligase_A_N"/>
    <property type="match status" value="1"/>
</dbReference>
<dbReference type="Pfam" id="PF01068">
    <property type="entry name" value="DNA_ligase_A_M"/>
    <property type="match status" value="1"/>
</dbReference>
<dbReference type="InterPro" id="IPR050191">
    <property type="entry name" value="ATP-dep_DNA_ligase"/>
</dbReference>
<dbReference type="SUPFAM" id="SSF50249">
    <property type="entry name" value="Nucleic acid-binding proteins"/>
    <property type="match status" value="1"/>
</dbReference>
<evidence type="ECO:0000256" key="2">
    <source>
        <dbReference type="ARBA" id="ARBA00013308"/>
    </source>
</evidence>
<keyword evidence="4" id="KW-0132">Cell division</keyword>
<dbReference type="CDD" id="cd07969">
    <property type="entry name" value="OBF_DNA_ligase_I"/>
    <property type="match status" value="1"/>
</dbReference>
<dbReference type="GO" id="GO:0071897">
    <property type="term" value="P:DNA biosynthetic process"/>
    <property type="evidence" value="ECO:0007669"/>
    <property type="project" value="InterPro"/>
</dbReference>
<dbReference type="GO" id="GO:0006273">
    <property type="term" value="P:lagging strand elongation"/>
    <property type="evidence" value="ECO:0007669"/>
    <property type="project" value="TreeGrafter"/>
</dbReference>
<dbReference type="SUPFAM" id="SSF117018">
    <property type="entry name" value="ATP-dependent DNA ligase DNA-binding domain"/>
    <property type="match status" value="1"/>
</dbReference>
<feature type="domain" description="ATP-dependent DNA ligase family profile" evidence="14">
    <location>
        <begin position="1043"/>
        <end position="1179"/>
    </location>
</feature>
<dbReference type="FunFam" id="1.10.3260.10:FF:000001">
    <property type="entry name" value="DNA ligase"/>
    <property type="match status" value="1"/>
</dbReference>
<dbReference type="InterPro" id="IPR012309">
    <property type="entry name" value="DNA_ligase_ATP-dep_C"/>
</dbReference>
<dbReference type="PANTHER" id="PTHR45674:SF4">
    <property type="entry name" value="DNA LIGASE 1"/>
    <property type="match status" value="1"/>
</dbReference>
<evidence type="ECO:0000256" key="6">
    <source>
        <dbReference type="ARBA" id="ARBA00022741"/>
    </source>
</evidence>
<organism evidence="15">
    <name type="scientific">Melicertus latisulcatus majanivirus</name>
    <dbReference type="NCBI Taxonomy" id="2984277"/>
    <lineage>
        <taxon>Viruses</taxon>
        <taxon>Viruses incertae sedis</taxon>
        <taxon>Naldaviricetes</taxon>
        <taxon>Nimaviridae</taxon>
    </lineage>
</organism>
<keyword evidence="11" id="KW-0131">Cell cycle</keyword>
<dbReference type="FunFam" id="3.30.470.30:FF:000002">
    <property type="entry name" value="DNA ligase"/>
    <property type="match status" value="1"/>
</dbReference>
<feature type="region of interest" description="Disordered" evidence="13">
    <location>
        <begin position="635"/>
        <end position="664"/>
    </location>
</feature>
<name>A0A9C7CD71_9VIRU</name>
<keyword evidence="9" id="KW-0233">DNA recombination</keyword>
<keyword evidence="3 15" id="KW-0436">Ligase</keyword>
<dbReference type="Gene3D" id="2.40.50.140">
    <property type="entry name" value="Nucleic acid-binding proteins"/>
    <property type="match status" value="1"/>
</dbReference>
<dbReference type="EMBL" id="LC738874">
    <property type="protein sequence ID" value="BDT62317.1"/>
    <property type="molecule type" value="Genomic_DNA"/>
</dbReference>
<dbReference type="SUPFAM" id="SSF56091">
    <property type="entry name" value="DNA ligase/mRNA capping enzyme, catalytic domain"/>
    <property type="match status" value="1"/>
</dbReference>
<dbReference type="PANTHER" id="PTHR45674">
    <property type="entry name" value="DNA LIGASE 1/3 FAMILY MEMBER"/>
    <property type="match status" value="1"/>
</dbReference>
<dbReference type="InterPro" id="IPR012340">
    <property type="entry name" value="NA-bd_OB-fold"/>
</dbReference>
<dbReference type="Gene3D" id="1.10.3260.10">
    <property type="entry name" value="DNA ligase, ATP-dependent, N-terminal domain"/>
    <property type="match status" value="1"/>
</dbReference>
<comment type="similarity">
    <text evidence="1 12">Belongs to the ATP-dependent DNA ligase family.</text>
</comment>
<dbReference type="GO" id="GO:0051301">
    <property type="term" value="P:cell division"/>
    <property type="evidence" value="ECO:0007669"/>
    <property type="project" value="UniProtKB-KW"/>
</dbReference>
<proteinExistence type="inferred from homology"/>